<evidence type="ECO:0000256" key="11">
    <source>
        <dbReference type="ARBA" id="ARBA00045736"/>
    </source>
</evidence>
<dbReference type="OrthoDB" id="2360475at2"/>
<sequence length="272" mass="30020">METGIEFAWVFQSLKKHWWKILLTGLLLAVVAFVYVKKTVHPTFTSDTALMVNIEASGKDDSQLTVQQAEVQKIDTYKDIVESPSIMKEVAYNLTHKHRETTIPGKKAVYGTYKNSVTGEITKYLKEKKQSPKYHVVSAKYGKGAVTTDQVSSAVSISSNANSQVFKIKATSSDSVLSKNIANATAAVFRERVQTMMSGSRVTIVSRANDGSIKTGSTKKYVLVGLIMGVILGAFVVLLYGFYKELTDKRIDNDSFLTNELGFTKLGAIHKK</sequence>
<keyword evidence="9 12" id="KW-0472">Membrane</keyword>
<reference evidence="14 15" key="1">
    <citation type="journal article" date="2015" name="Genome Announc.">
        <title>Expanding the biotechnology potential of lactobacilli through comparative genomics of 213 strains and associated genera.</title>
        <authorList>
            <person name="Sun Z."/>
            <person name="Harris H.M."/>
            <person name="McCann A."/>
            <person name="Guo C."/>
            <person name="Argimon S."/>
            <person name="Zhang W."/>
            <person name="Yang X."/>
            <person name="Jeffery I.B."/>
            <person name="Cooney J.C."/>
            <person name="Kagawa T.F."/>
            <person name="Liu W."/>
            <person name="Song Y."/>
            <person name="Salvetti E."/>
            <person name="Wrobel A."/>
            <person name="Rasinkangas P."/>
            <person name="Parkhill J."/>
            <person name="Rea M.C."/>
            <person name="O'Sullivan O."/>
            <person name="Ritari J."/>
            <person name="Douillard F.P."/>
            <person name="Paul Ross R."/>
            <person name="Yang R."/>
            <person name="Briner A.E."/>
            <person name="Felis G.E."/>
            <person name="de Vos W.M."/>
            <person name="Barrangou R."/>
            <person name="Klaenhammer T.R."/>
            <person name="Caufield P.W."/>
            <person name="Cui Y."/>
            <person name="Zhang H."/>
            <person name="O'Toole P.W."/>
        </authorList>
    </citation>
    <scope>NUCLEOTIDE SEQUENCE [LARGE SCALE GENOMIC DNA]</scope>
    <source>
        <strain evidence="14 15">DSM 15945</strain>
    </source>
</reference>
<proteinExistence type="inferred from homology"/>
<evidence type="ECO:0000259" key="13">
    <source>
        <dbReference type="Pfam" id="PF02706"/>
    </source>
</evidence>
<dbReference type="PANTHER" id="PTHR32309">
    <property type="entry name" value="TYROSINE-PROTEIN KINASE"/>
    <property type="match status" value="1"/>
</dbReference>
<dbReference type="Pfam" id="PF02706">
    <property type="entry name" value="Wzz"/>
    <property type="match status" value="1"/>
</dbReference>
<comment type="caution">
    <text evidence="14">The sequence shown here is derived from an EMBL/GenBank/DDBJ whole genome shotgun (WGS) entry which is preliminary data.</text>
</comment>
<dbReference type="InterPro" id="IPR003856">
    <property type="entry name" value="LPS_length_determ_N"/>
</dbReference>
<dbReference type="GO" id="GO:0005886">
    <property type="term" value="C:plasma membrane"/>
    <property type="evidence" value="ECO:0007669"/>
    <property type="project" value="UniProtKB-SubCell"/>
</dbReference>
<dbReference type="AlphaFoldDB" id="A0A0R1U4W7"/>
<dbReference type="RefSeq" id="WP_056956531.1">
    <property type="nucleotide sequence ID" value="NZ_AZFJ01000044.1"/>
</dbReference>
<evidence type="ECO:0000256" key="4">
    <source>
        <dbReference type="ARBA" id="ARBA00020739"/>
    </source>
</evidence>
<keyword evidence="7" id="KW-0972">Capsule biogenesis/degradation</keyword>
<comment type="pathway">
    <text evidence="2">Capsule biogenesis; capsule polysaccharide biosynthesis.</text>
</comment>
<dbReference type="GO" id="GO:0000271">
    <property type="term" value="P:polysaccharide biosynthetic process"/>
    <property type="evidence" value="ECO:0007669"/>
    <property type="project" value="UniProtKB-KW"/>
</dbReference>
<evidence type="ECO:0000313" key="15">
    <source>
        <dbReference type="Proteomes" id="UP000051922"/>
    </source>
</evidence>
<evidence type="ECO:0000313" key="14">
    <source>
        <dbReference type="EMBL" id="KRL86490.1"/>
    </source>
</evidence>
<keyword evidence="8 12" id="KW-1133">Transmembrane helix</keyword>
<comment type="similarity">
    <text evidence="3">Belongs to the CpsC/CapA family.</text>
</comment>
<keyword evidence="5" id="KW-1003">Cell membrane</keyword>
<comment type="subcellular location">
    <subcellularLocation>
        <location evidence="1">Cell membrane</location>
        <topology evidence="1">Multi-pass membrane protein</topology>
    </subcellularLocation>
</comment>
<name>A0A0R1U4W7_9LACO</name>
<dbReference type="PATRIC" id="fig|1423783.4.peg.764"/>
<keyword evidence="6 12" id="KW-0812">Transmembrane</keyword>
<accession>A0A0R1U4W7</accession>
<feature type="transmembrane region" description="Helical" evidence="12">
    <location>
        <begin position="17"/>
        <end position="36"/>
    </location>
</feature>
<evidence type="ECO:0000256" key="2">
    <source>
        <dbReference type="ARBA" id="ARBA00005132"/>
    </source>
</evidence>
<evidence type="ECO:0000256" key="3">
    <source>
        <dbReference type="ARBA" id="ARBA00006683"/>
    </source>
</evidence>
<dbReference type="InterPro" id="IPR050445">
    <property type="entry name" value="Bact_polysacc_biosynth/exp"/>
</dbReference>
<dbReference type="STRING" id="1423783.FC50_GL000739"/>
<protein>
    <recommendedName>
        <fullName evidence="4">Capsular polysaccharide biosynthesis protein CpsC</fullName>
    </recommendedName>
</protein>
<organism evidence="14 15">
    <name type="scientific">Lacticaseibacillus pantheris DSM 15945 = JCM 12539 = NBRC 106106</name>
    <dbReference type="NCBI Taxonomy" id="1423783"/>
    <lineage>
        <taxon>Bacteria</taxon>
        <taxon>Bacillati</taxon>
        <taxon>Bacillota</taxon>
        <taxon>Bacilli</taxon>
        <taxon>Lactobacillales</taxon>
        <taxon>Lactobacillaceae</taxon>
        <taxon>Lacticaseibacillus</taxon>
    </lineage>
</organism>
<gene>
    <name evidence="14" type="ORF">FC50_GL000739</name>
</gene>
<evidence type="ECO:0000256" key="12">
    <source>
        <dbReference type="SAM" id="Phobius"/>
    </source>
</evidence>
<evidence type="ECO:0000256" key="7">
    <source>
        <dbReference type="ARBA" id="ARBA00022903"/>
    </source>
</evidence>
<dbReference type="Proteomes" id="UP000051922">
    <property type="component" value="Unassembled WGS sequence"/>
</dbReference>
<comment type="function">
    <text evidence="11">Required for CpsD phosphorylation. Involved in the regulation of capsular polysaccharide biosynthesis. May be part of a complex that directs the coordinated polymerization and export to the cell surface of the capsular polysaccharide.</text>
</comment>
<evidence type="ECO:0000256" key="8">
    <source>
        <dbReference type="ARBA" id="ARBA00022989"/>
    </source>
</evidence>
<dbReference type="GO" id="GO:0004713">
    <property type="term" value="F:protein tyrosine kinase activity"/>
    <property type="evidence" value="ECO:0007669"/>
    <property type="project" value="TreeGrafter"/>
</dbReference>
<evidence type="ECO:0000256" key="10">
    <source>
        <dbReference type="ARBA" id="ARBA00023169"/>
    </source>
</evidence>
<evidence type="ECO:0000256" key="1">
    <source>
        <dbReference type="ARBA" id="ARBA00004651"/>
    </source>
</evidence>
<evidence type="ECO:0000256" key="5">
    <source>
        <dbReference type="ARBA" id="ARBA00022475"/>
    </source>
</evidence>
<evidence type="ECO:0000256" key="6">
    <source>
        <dbReference type="ARBA" id="ARBA00022692"/>
    </source>
</evidence>
<feature type="transmembrane region" description="Helical" evidence="12">
    <location>
        <begin position="221"/>
        <end position="243"/>
    </location>
</feature>
<keyword evidence="10" id="KW-0270">Exopolysaccharide synthesis</keyword>
<keyword evidence="15" id="KW-1185">Reference proteome</keyword>
<dbReference type="PANTHER" id="PTHR32309:SF13">
    <property type="entry name" value="FERRIC ENTEROBACTIN TRANSPORT PROTEIN FEPE"/>
    <property type="match status" value="1"/>
</dbReference>
<dbReference type="EMBL" id="AZFJ01000044">
    <property type="protein sequence ID" value="KRL86490.1"/>
    <property type="molecule type" value="Genomic_DNA"/>
</dbReference>
<evidence type="ECO:0000256" key="9">
    <source>
        <dbReference type="ARBA" id="ARBA00023136"/>
    </source>
</evidence>
<feature type="domain" description="Polysaccharide chain length determinant N-terminal" evidence="13">
    <location>
        <begin position="8"/>
        <end position="94"/>
    </location>
</feature>